<reference evidence="1 2" key="1">
    <citation type="submission" date="2016-10" db="EMBL/GenBank/DDBJ databases">
        <authorList>
            <person name="de Groot N.N."/>
        </authorList>
    </citation>
    <scope>NUCLEOTIDE SEQUENCE [LARGE SCALE GENOMIC DNA]</scope>
    <source>
        <strain evidence="1 2">DSM 15123</strain>
    </source>
</reference>
<dbReference type="Proteomes" id="UP000199531">
    <property type="component" value="Unassembled WGS sequence"/>
</dbReference>
<proteinExistence type="predicted"/>
<dbReference type="OrthoDB" id="9779865at2"/>
<protein>
    <submittedName>
        <fullName evidence="1">Uncharacterized protein</fullName>
    </submittedName>
</protein>
<dbReference type="STRING" id="1121117.SAMN02745977_00609"/>
<keyword evidence="2" id="KW-1185">Reference proteome</keyword>
<sequence>MNRKLLVALLVLAALIAGPWYGARQSVQAMEQGREPSGLALNLAYWAVMLPGMSALVDVPRTALAVAYHQHRDGAELADTAQMLQRAERLQFRLQSWLDKSPLNADGSIDSLRLQAQQQMLGTLVRLDRWPGTLGALAPRLQQQLAATLQAPSAAALEPLQRLRVAETLAMFATRQHDAAQAERWLALAEQAVPQPVAIKEQTTENTARHLLRLRAMLASCAPGNTPLFEEAANTALRQGYDVRQLRAQYTAGWDRALLLLARRDGTSDSCRRVADDYQRLLTAAQPSR</sequence>
<dbReference type="RefSeq" id="WP_091813669.1">
    <property type="nucleotide sequence ID" value="NZ_FOCW01000001.1"/>
</dbReference>
<evidence type="ECO:0000313" key="1">
    <source>
        <dbReference type="EMBL" id="SEN16042.1"/>
    </source>
</evidence>
<accession>A0A1H8E9A4</accession>
<evidence type="ECO:0000313" key="2">
    <source>
        <dbReference type="Proteomes" id="UP000199531"/>
    </source>
</evidence>
<organism evidence="1 2">
    <name type="scientific">Brachymonas denitrificans DSM 15123</name>
    <dbReference type="NCBI Taxonomy" id="1121117"/>
    <lineage>
        <taxon>Bacteria</taxon>
        <taxon>Pseudomonadati</taxon>
        <taxon>Pseudomonadota</taxon>
        <taxon>Betaproteobacteria</taxon>
        <taxon>Burkholderiales</taxon>
        <taxon>Comamonadaceae</taxon>
        <taxon>Brachymonas</taxon>
    </lineage>
</organism>
<dbReference type="AlphaFoldDB" id="A0A1H8E9A4"/>
<dbReference type="EMBL" id="FOCW01000001">
    <property type="protein sequence ID" value="SEN16042.1"/>
    <property type="molecule type" value="Genomic_DNA"/>
</dbReference>
<gene>
    <name evidence="1" type="ORF">SAMN02745977_00609</name>
</gene>
<name>A0A1H8E9A4_9BURK</name>